<dbReference type="PRINTS" id="PR01491">
    <property type="entry name" value="KVCHANNEL"/>
</dbReference>
<feature type="transmembrane region" description="Helical" evidence="12">
    <location>
        <begin position="381"/>
        <end position="402"/>
    </location>
</feature>
<dbReference type="GO" id="GO:0001508">
    <property type="term" value="P:action potential"/>
    <property type="evidence" value="ECO:0007669"/>
    <property type="project" value="TreeGrafter"/>
</dbReference>
<proteinExistence type="predicted"/>
<keyword evidence="2" id="KW-0813">Transport</keyword>
<evidence type="ECO:0000256" key="2">
    <source>
        <dbReference type="ARBA" id="ARBA00022448"/>
    </source>
</evidence>
<keyword evidence="8 12" id="KW-1133">Transmembrane helix</keyword>
<dbReference type="Gene3D" id="3.30.710.10">
    <property type="entry name" value="Potassium Channel Kv1.1, Chain A"/>
    <property type="match status" value="1"/>
</dbReference>
<dbReference type="Pfam" id="PF02214">
    <property type="entry name" value="BTB_2"/>
    <property type="match status" value="1"/>
</dbReference>
<dbReference type="GO" id="GO:0008076">
    <property type="term" value="C:voltage-gated potassium channel complex"/>
    <property type="evidence" value="ECO:0007669"/>
    <property type="project" value="InterPro"/>
</dbReference>
<dbReference type="InterPro" id="IPR000210">
    <property type="entry name" value="BTB/POZ_dom"/>
</dbReference>
<dbReference type="PRINTS" id="PR00169">
    <property type="entry name" value="KCHANNEL"/>
</dbReference>
<dbReference type="AlphaFoldDB" id="A0A9D3LTU0"/>
<gene>
    <name evidence="14" type="ORF">ANANG_G00245090</name>
</gene>
<dbReference type="InterPro" id="IPR005821">
    <property type="entry name" value="Ion_trans_dom"/>
</dbReference>
<keyword evidence="6" id="KW-0851">Voltage-gated channel</keyword>
<feature type="transmembrane region" description="Helical" evidence="12">
    <location>
        <begin position="349"/>
        <end position="369"/>
    </location>
</feature>
<evidence type="ECO:0000259" key="13">
    <source>
        <dbReference type="SMART" id="SM00225"/>
    </source>
</evidence>
<comment type="subcellular location">
    <subcellularLocation>
        <location evidence="1">Membrane</location>
        <topology evidence="1">Multi-pass membrane protein</topology>
    </subcellularLocation>
</comment>
<dbReference type="GO" id="GO:0051260">
    <property type="term" value="P:protein homooligomerization"/>
    <property type="evidence" value="ECO:0007669"/>
    <property type="project" value="InterPro"/>
</dbReference>
<evidence type="ECO:0000256" key="7">
    <source>
        <dbReference type="ARBA" id="ARBA00022958"/>
    </source>
</evidence>
<dbReference type="GO" id="GO:0005251">
    <property type="term" value="F:delayed rectifier potassium channel activity"/>
    <property type="evidence" value="ECO:0007669"/>
    <property type="project" value="TreeGrafter"/>
</dbReference>
<dbReference type="InterPro" id="IPR003968">
    <property type="entry name" value="K_chnl_volt-dep_Kv"/>
</dbReference>
<dbReference type="SMART" id="SM00225">
    <property type="entry name" value="BTB"/>
    <property type="match status" value="1"/>
</dbReference>
<evidence type="ECO:0000256" key="1">
    <source>
        <dbReference type="ARBA" id="ARBA00004141"/>
    </source>
</evidence>
<dbReference type="GO" id="GO:0042734">
    <property type="term" value="C:presynaptic membrane"/>
    <property type="evidence" value="ECO:0007669"/>
    <property type="project" value="TreeGrafter"/>
</dbReference>
<comment type="caution">
    <text evidence="14">The sequence shown here is derived from an EMBL/GenBank/DDBJ whole genome shotgun (WGS) entry which is preliminary data.</text>
</comment>
<feature type="domain" description="BTB" evidence="13">
    <location>
        <begin position="8"/>
        <end position="112"/>
    </location>
</feature>
<evidence type="ECO:0000256" key="10">
    <source>
        <dbReference type="ARBA" id="ARBA00023136"/>
    </source>
</evidence>
<keyword evidence="11" id="KW-0407">Ion channel</keyword>
<dbReference type="FunFam" id="3.30.710.10:FF:000002">
    <property type="entry name" value="Potassium voltage-gated channel subfamily C member 2"/>
    <property type="match status" value="1"/>
</dbReference>
<dbReference type="Gene3D" id="1.10.287.70">
    <property type="match status" value="1"/>
</dbReference>
<keyword evidence="9" id="KW-0406">Ion transport</keyword>
<feature type="transmembrane region" description="Helical" evidence="12">
    <location>
        <begin position="166"/>
        <end position="190"/>
    </location>
</feature>
<keyword evidence="4 12" id="KW-0812">Transmembrane</keyword>
<organism evidence="14 15">
    <name type="scientific">Anguilla anguilla</name>
    <name type="common">European freshwater eel</name>
    <name type="synonym">Muraena anguilla</name>
    <dbReference type="NCBI Taxonomy" id="7936"/>
    <lineage>
        <taxon>Eukaryota</taxon>
        <taxon>Metazoa</taxon>
        <taxon>Chordata</taxon>
        <taxon>Craniata</taxon>
        <taxon>Vertebrata</taxon>
        <taxon>Euteleostomi</taxon>
        <taxon>Actinopterygii</taxon>
        <taxon>Neopterygii</taxon>
        <taxon>Teleostei</taxon>
        <taxon>Anguilliformes</taxon>
        <taxon>Anguillidae</taxon>
        <taxon>Anguilla</taxon>
    </lineage>
</organism>
<evidence type="ECO:0000313" key="14">
    <source>
        <dbReference type="EMBL" id="KAG5835539.1"/>
    </source>
</evidence>
<dbReference type="Proteomes" id="UP001044222">
    <property type="component" value="Chromosome 14"/>
</dbReference>
<evidence type="ECO:0000256" key="9">
    <source>
        <dbReference type="ARBA" id="ARBA00023065"/>
    </source>
</evidence>
<dbReference type="InterPro" id="IPR011333">
    <property type="entry name" value="SKP1/BTB/POZ_sf"/>
</dbReference>
<dbReference type="GO" id="GO:0032809">
    <property type="term" value="C:neuronal cell body membrane"/>
    <property type="evidence" value="ECO:0007669"/>
    <property type="project" value="TreeGrafter"/>
</dbReference>
<dbReference type="Pfam" id="PF00520">
    <property type="entry name" value="Ion_trans"/>
    <property type="match status" value="1"/>
</dbReference>
<feature type="transmembrane region" description="Helical" evidence="12">
    <location>
        <begin position="315"/>
        <end position="337"/>
    </location>
</feature>
<evidence type="ECO:0000256" key="5">
    <source>
        <dbReference type="ARBA" id="ARBA00022826"/>
    </source>
</evidence>
<dbReference type="PRINTS" id="PR01498">
    <property type="entry name" value="SHAWCHANNEL"/>
</dbReference>
<keyword evidence="3" id="KW-0633">Potassium transport</keyword>
<keyword evidence="15" id="KW-1185">Reference proteome</keyword>
<evidence type="ECO:0000256" key="6">
    <source>
        <dbReference type="ARBA" id="ARBA00022882"/>
    </source>
</evidence>
<dbReference type="SUPFAM" id="SSF54695">
    <property type="entry name" value="POZ domain"/>
    <property type="match status" value="1"/>
</dbReference>
<protein>
    <recommendedName>
        <fullName evidence="13">BTB domain-containing protein</fullName>
    </recommendedName>
</protein>
<dbReference type="PANTHER" id="PTHR11537">
    <property type="entry name" value="VOLTAGE-GATED POTASSIUM CHANNEL"/>
    <property type="match status" value="1"/>
</dbReference>
<dbReference type="InterPro" id="IPR003131">
    <property type="entry name" value="T1-type_BTB"/>
</dbReference>
<keyword evidence="5" id="KW-0631">Potassium channel</keyword>
<evidence type="ECO:0000256" key="4">
    <source>
        <dbReference type="ARBA" id="ARBA00022692"/>
    </source>
</evidence>
<dbReference type="PANTHER" id="PTHR11537:SF246">
    <property type="entry name" value="POTASSIUM VOLTAGE-GATED CHANNEL SUBFAMILY C MEMBER 2-LIKE-RELATED"/>
    <property type="match status" value="1"/>
</dbReference>
<keyword evidence="10 12" id="KW-0472">Membrane</keyword>
<evidence type="ECO:0000256" key="3">
    <source>
        <dbReference type="ARBA" id="ARBA00022538"/>
    </source>
</evidence>
<dbReference type="EMBL" id="JAFIRN010000014">
    <property type="protein sequence ID" value="KAG5835539.1"/>
    <property type="molecule type" value="Genomic_DNA"/>
</dbReference>
<feature type="transmembrane region" description="Helical" evidence="12">
    <location>
        <begin position="218"/>
        <end position="238"/>
    </location>
</feature>
<sequence length="455" mass="51430">MAKREDSEKIVINVGGVRHETYKSCLKTWPGTRLALLAESLSDGDDAELGSIGEFFYDRDPGMFTYILNYYRTGSLHCPPKVCGCLFEKELAFWGINDTGMEACCWVSYCSHRDRIETLRKLGLSDPEQQDGHNLLLLGPECREASWRSKIWALFDDPYSSKAAEVIAVISLIFILVSIINTCVGTHQFFHEFQVVPVAVTADYIMKNDTVEPAPSKVFFVVEAVCVAWFTFEFLVRVVCCPVKLLFVSNPLNIVDFVAVLPFYLEVRPEFLPSSIRCILGMVRAVRFLRLLRVFRLMRDVVCVQVLRHTLRASLGYFFIISVFLAVTSFMFGSLFFYAEGLLDIKESYYRNILYCAWWAVISMTTIGYGDMYPVTWPGMVVGGLCAVTGVLTLALPVPALVNNFRIYHELVTAKRKLSMKRRYNSDLNVPVASTSGKLYHIQASGCPLVTESIH</sequence>
<evidence type="ECO:0000313" key="15">
    <source>
        <dbReference type="Proteomes" id="UP001044222"/>
    </source>
</evidence>
<name>A0A9D3LTU0_ANGAN</name>
<dbReference type="GO" id="GO:0032590">
    <property type="term" value="C:dendrite membrane"/>
    <property type="evidence" value="ECO:0007669"/>
    <property type="project" value="TreeGrafter"/>
</dbReference>
<dbReference type="GO" id="GO:0043679">
    <property type="term" value="C:axon terminus"/>
    <property type="evidence" value="ECO:0007669"/>
    <property type="project" value="TreeGrafter"/>
</dbReference>
<keyword evidence="7" id="KW-0630">Potassium</keyword>
<dbReference type="GO" id="GO:0045211">
    <property type="term" value="C:postsynaptic membrane"/>
    <property type="evidence" value="ECO:0007669"/>
    <property type="project" value="TreeGrafter"/>
</dbReference>
<dbReference type="InterPro" id="IPR028325">
    <property type="entry name" value="VG_K_chnl"/>
</dbReference>
<feature type="transmembrane region" description="Helical" evidence="12">
    <location>
        <begin position="245"/>
        <end position="265"/>
    </location>
</feature>
<evidence type="ECO:0000256" key="8">
    <source>
        <dbReference type="ARBA" id="ARBA00022989"/>
    </source>
</evidence>
<evidence type="ECO:0000256" key="12">
    <source>
        <dbReference type="SAM" id="Phobius"/>
    </source>
</evidence>
<dbReference type="InterPro" id="IPR003974">
    <property type="entry name" value="K_chnl_volt-dep_Kv3"/>
</dbReference>
<dbReference type="Gene3D" id="1.20.120.350">
    <property type="entry name" value="Voltage-gated potassium channels. Chain C"/>
    <property type="match status" value="1"/>
</dbReference>
<dbReference type="SUPFAM" id="SSF81324">
    <property type="entry name" value="Voltage-gated potassium channels"/>
    <property type="match status" value="1"/>
</dbReference>
<reference evidence="14" key="1">
    <citation type="submission" date="2021-01" db="EMBL/GenBank/DDBJ databases">
        <title>A chromosome-scale assembly of European eel, Anguilla anguilla.</title>
        <authorList>
            <person name="Henkel C."/>
            <person name="Jong-Raadsen S.A."/>
            <person name="Dufour S."/>
            <person name="Weltzien F.-A."/>
            <person name="Palstra A.P."/>
            <person name="Pelster B."/>
            <person name="Spaink H.P."/>
            <person name="Van Den Thillart G.E."/>
            <person name="Jansen H."/>
            <person name="Zahm M."/>
            <person name="Klopp C."/>
            <person name="Cedric C."/>
            <person name="Louis A."/>
            <person name="Berthelot C."/>
            <person name="Parey E."/>
            <person name="Roest Crollius H."/>
            <person name="Montfort J."/>
            <person name="Robinson-Rechavi M."/>
            <person name="Bucao C."/>
            <person name="Bouchez O."/>
            <person name="Gislard M."/>
            <person name="Lluch J."/>
            <person name="Milhes M."/>
            <person name="Lampietro C."/>
            <person name="Lopez Roques C."/>
            <person name="Donnadieu C."/>
            <person name="Braasch I."/>
            <person name="Desvignes T."/>
            <person name="Postlethwait J."/>
            <person name="Bobe J."/>
            <person name="Guiguen Y."/>
            <person name="Dirks R."/>
        </authorList>
    </citation>
    <scope>NUCLEOTIDE SEQUENCE</scope>
    <source>
        <strain evidence="14">Tag_6206</strain>
        <tissue evidence="14">Liver</tissue>
    </source>
</reference>
<evidence type="ECO:0000256" key="11">
    <source>
        <dbReference type="ARBA" id="ARBA00023303"/>
    </source>
</evidence>
<accession>A0A9D3LTU0</accession>
<dbReference type="InterPro" id="IPR027359">
    <property type="entry name" value="Volt_channel_dom_sf"/>
</dbReference>